<gene>
    <name evidence="2" type="ORF">GCM10007416_34460</name>
</gene>
<sequence length="183" mass="21082">MKKESGIGWWLAVGGFVAIALLVVVAYEEGEKASIGEGRVSPTHSPDIDEPETINGVSARDVPVIVKDAFYCLDWKTLKIFLTKEAYEDAKEYYSDKQSGCEEKFTEMYPGYRLIEYKANENLYYYQLDYPSSNFNSVSRKEYFPVFRAKGGWKTFHDMSLQQWVYETQDLVPQVIKGVHDRP</sequence>
<keyword evidence="3" id="KW-1185">Reference proteome</keyword>
<dbReference type="EMBL" id="BMEX01000030">
    <property type="protein sequence ID" value="GGA58358.1"/>
    <property type="molecule type" value="Genomic_DNA"/>
</dbReference>
<keyword evidence="1" id="KW-0812">Transmembrane</keyword>
<evidence type="ECO:0000313" key="3">
    <source>
        <dbReference type="Proteomes" id="UP000617979"/>
    </source>
</evidence>
<name>A0ABQ1H5T1_9BACL</name>
<keyword evidence="1" id="KW-1133">Transmembrane helix</keyword>
<organism evidence="2 3">
    <name type="scientific">Kroppenstedtia guangzhouensis</name>
    <dbReference type="NCBI Taxonomy" id="1274356"/>
    <lineage>
        <taxon>Bacteria</taxon>
        <taxon>Bacillati</taxon>
        <taxon>Bacillota</taxon>
        <taxon>Bacilli</taxon>
        <taxon>Bacillales</taxon>
        <taxon>Thermoactinomycetaceae</taxon>
        <taxon>Kroppenstedtia</taxon>
    </lineage>
</organism>
<proteinExistence type="predicted"/>
<dbReference type="RefSeq" id="WP_188433723.1">
    <property type="nucleotide sequence ID" value="NZ_BMEX01000030.1"/>
</dbReference>
<evidence type="ECO:0000313" key="2">
    <source>
        <dbReference type="EMBL" id="GGA58358.1"/>
    </source>
</evidence>
<reference evidence="3" key="1">
    <citation type="journal article" date="2019" name="Int. J. Syst. Evol. Microbiol.">
        <title>The Global Catalogue of Microorganisms (GCM) 10K type strain sequencing project: providing services to taxonomists for standard genome sequencing and annotation.</title>
        <authorList>
            <consortium name="The Broad Institute Genomics Platform"/>
            <consortium name="The Broad Institute Genome Sequencing Center for Infectious Disease"/>
            <person name="Wu L."/>
            <person name="Ma J."/>
        </authorList>
    </citation>
    <scope>NUCLEOTIDE SEQUENCE [LARGE SCALE GENOMIC DNA]</scope>
    <source>
        <strain evidence="3">CGMCC 1.12404</strain>
    </source>
</reference>
<accession>A0ABQ1H5T1</accession>
<evidence type="ECO:0000256" key="1">
    <source>
        <dbReference type="SAM" id="Phobius"/>
    </source>
</evidence>
<keyword evidence="1" id="KW-0472">Membrane</keyword>
<feature type="transmembrane region" description="Helical" evidence="1">
    <location>
        <begin position="7"/>
        <end position="27"/>
    </location>
</feature>
<dbReference type="Proteomes" id="UP000617979">
    <property type="component" value="Unassembled WGS sequence"/>
</dbReference>
<comment type="caution">
    <text evidence="2">The sequence shown here is derived from an EMBL/GenBank/DDBJ whole genome shotgun (WGS) entry which is preliminary data.</text>
</comment>
<protein>
    <submittedName>
        <fullName evidence="2">Uncharacterized protein</fullName>
    </submittedName>
</protein>